<protein>
    <submittedName>
        <fullName evidence="2">Uncharacterized protein</fullName>
    </submittedName>
</protein>
<dbReference type="EMBL" id="KN838646">
    <property type="protein sequence ID" value="KIJ99483.1"/>
    <property type="molecule type" value="Genomic_DNA"/>
</dbReference>
<dbReference type="AlphaFoldDB" id="A0A0C9XD95"/>
<evidence type="ECO:0000313" key="3">
    <source>
        <dbReference type="Proteomes" id="UP000054477"/>
    </source>
</evidence>
<reference evidence="3" key="2">
    <citation type="submission" date="2015-01" db="EMBL/GenBank/DDBJ databases">
        <title>Evolutionary Origins and Diversification of the Mycorrhizal Mutualists.</title>
        <authorList>
            <consortium name="DOE Joint Genome Institute"/>
            <consortium name="Mycorrhizal Genomics Consortium"/>
            <person name="Kohler A."/>
            <person name="Kuo A."/>
            <person name="Nagy L.G."/>
            <person name="Floudas D."/>
            <person name="Copeland A."/>
            <person name="Barry K.W."/>
            <person name="Cichocki N."/>
            <person name="Veneault-Fourrey C."/>
            <person name="LaButti K."/>
            <person name="Lindquist E.A."/>
            <person name="Lipzen A."/>
            <person name="Lundell T."/>
            <person name="Morin E."/>
            <person name="Murat C."/>
            <person name="Riley R."/>
            <person name="Ohm R."/>
            <person name="Sun H."/>
            <person name="Tunlid A."/>
            <person name="Henrissat B."/>
            <person name="Grigoriev I.V."/>
            <person name="Hibbett D.S."/>
            <person name="Martin F."/>
        </authorList>
    </citation>
    <scope>NUCLEOTIDE SEQUENCE [LARGE SCALE GENOMIC DNA]</scope>
    <source>
        <strain evidence="3">LaAM-08-1</strain>
    </source>
</reference>
<dbReference type="HOGENOM" id="CLU_3032677_0_0_1"/>
<dbReference type="Proteomes" id="UP000054477">
    <property type="component" value="Unassembled WGS sequence"/>
</dbReference>
<gene>
    <name evidence="2" type="ORF">K443DRAFT_8369</name>
</gene>
<proteinExistence type="predicted"/>
<accession>A0A0C9XD95</accession>
<keyword evidence="3" id="KW-1185">Reference proteome</keyword>
<feature type="region of interest" description="Disordered" evidence="1">
    <location>
        <begin position="1"/>
        <end position="55"/>
    </location>
</feature>
<organism evidence="2 3">
    <name type="scientific">Laccaria amethystina LaAM-08-1</name>
    <dbReference type="NCBI Taxonomy" id="1095629"/>
    <lineage>
        <taxon>Eukaryota</taxon>
        <taxon>Fungi</taxon>
        <taxon>Dikarya</taxon>
        <taxon>Basidiomycota</taxon>
        <taxon>Agaricomycotina</taxon>
        <taxon>Agaricomycetes</taxon>
        <taxon>Agaricomycetidae</taxon>
        <taxon>Agaricales</taxon>
        <taxon>Agaricineae</taxon>
        <taxon>Hydnangiaceae</taxon>
        <taxon>Laccaria</taxon>
    </lineage>
</organism>
<evidence type="ECO:0000256" key="1">
    <source>
        <dbReference type="SAM" id="MobiDB-lite"/>
    </source>
</evidence>
<feature type="compositionally biased region" description="Polar residues" evidence="1">
    <location>
        <begin position="11"/>
        <end position="36"/>
    </location>
</feature>
<reference evidence="2 3" key="1">
    <citation type="submission" date="2014-04" db="EMBL/GenBank/DDBJ databases">
        <authorList>
            <consortium name="DOE Joint Genome Institute"/>
            <person name="Kuo A."/>
            <person name="Kohler A."/>
            <person name="Nagy L.G."/>
            <person name="Floudas D."/>
            <person name="Copeland A."/>
            <person name="Barry K.W."/>
            <person name="Cichocki N."/>
            <person name="Veneault-Fourrey C."/>
            <person name="LaButti K."/>
            <person name="Lindquist E.A."/>
            <person name="Lipzen A."/>
            <person name="Lundell T."/>
            <person name="Morin E."/>
            <person name="Murat C."/>
            <person name="Sun H."/>
            <person name="Tunlid A."/>
            <person name="Henrissat B."/>
            <person name="Grigoriev I.V."/>
            <person name="Hibbett D.S."/>
            <person name="Martin F."/>
            <person name="Nordberg H.P."/>
            <person name="Cantor M.N."/>
            <person name="Hua S.X."/>
        </authorList>
    </citation>
    <scope>NUCLEOTIDE SEQUENCE [LARGE SCALE GENOMIC DNA]</scope>
    <source>
        <strain evidence="2 3">LaAM-08-1</strain>
    </source>
</reference>
<name>A0A0C9XD95_9AGAR</name>
<sequence>MTTHVRRQLPSPKNNTPANDTPTNENGRPRTTTNMCIQRRPPMYENNQMTNGVHH</sequence>
<feature type="compositionally biased region" description="Polar residues" evidence="1">
    <location>
        <begin position="45"/>
        <end position="55"/>
    </location>
</feature>
<evidence type="ECO:0000313" key="2">
    <source>
        <dbReference type="EMBL" id="KIJ99483.1"/>
    </source>
</evidence>